<sequence length="75" mass="8236">MVRSPKILLPAPQCKADPQSLHGIPSTVLKPIMSQTSLCDAIFIGIHEVELRNWCNQGFGMIADEEILRMGFSPG</sequence>
<accession>A0ABR2G368</accession>
<keyword evidence="2" id="KW-1185">Reference proteome</keyword>
<dbReference type="Proteomes" id="UP001472677">
    <property type="component" value="Unassembled WGS sequence"/>
</dbReference>
<dbReference type="EMBL" id="JBBPBM010000003">
    <property type="protein sequence ID" value="KAK8593521.1"/>
    <property type="molecule type" value="Genomic_DNA"/>
</dbReference>
<proteinExistence type="predicted"/>
<name>A0ABR2G368_9ROSI</name>
<reference evidence="1 2" key="1">
    <citation type="journal article" date="2024" name="G3 (Bethesda)">
        <title>Genome assembly of Hibiscus sabdariffa L. provides insights into metabolisms of medicinal natural products.</title>
        <authorList>
            <person name="Kim T."/>
        </authorList>
    </citation>
    <scope>NUCLEOTIDE SEQUENCE [LARGE SCALE GENOMIC DNA]</scope>
    <source>
        <strain evidence="1">TK-2024</strain>
        <tissue evidence="1">Old leaves</tissue>
    </source>
</reference>
<organism evidence="1 2">
    <name type="scientific">Hibiscus sabdariffa</name>
    <name type="common">roselle</name>
    <dbReference type="NCBI Taxonomy" id="183260"/>
    <lineage>
        <taxon>Eukaryota</taxon>
        <taxon>Viridiplantae</taxon>
        <taxon>Streptophyta</taxon>
        <taxon>Embryophyta</taxon>
        <taxon>Tracheophyta</taxon>
        <taxon>Spermatophyta</taxon>
        <taxon>Magnoliopsida</taxon>
        <taxon>eudicotyledons</taxon>
        <taxon>Gunneridae</taxon>
        <taxon>Pentapetalae</taxon>
        <taxon>rosids</taxon>
        <taxon>malvids</taxon>
        <taxon>Malvales</taxon>
        <taxon>Malvaceae</taxon>
        <taxon>Malvoideae</taxon>
        <taxon>Hibiscus</taxon>
    </lineage>
</organism>
<evidence type="ECO:0000313" key="1">
    <source>
        <dbReference type="EMBL" id="KAK8593521.1"/>
    </source>
</evidence>
<gene>
    <name evidence="1" type="ORF">V6N12_045601</name>
</gene>
<comment type="caution">
    <text evidence="1">The sequence shown here is derived from an EMBL/GenBank/DDBJ whole genome shotgun (WGS) entry which is preliminary data.</text>
</comment>
<protein>
    <submittedName>
        <fullName evidence="1">Uncharacterized protein</fullName>
    </submittedName>
</protein>
<evidence type="ECO:0000313" key="2">
    <source>
        <dbReference type="Proteomes" id="UP001472677"/>
    </source>
</evidence>